<keyword evidence="1" id="KW-0175">Coiled coil</keyword>
<protein>
    <recommendedName>
        <fullName evidence="4">Tuberous sclerosis 1</fullName>
    </recommendedName>
</protein>
<dbReference type="GO" id="GO:0032007">
    <property type="term" value="P:negative regulation of TOR signaling"/>
    <property type="evidence" value="ECO:0007669"/>
    <property type="project" value="TreeGrafter"/>
</dbReference>
<gene>
    <name evidence="2" type="ORF">D9613_003255</name>
</gene>
<proteinExistence type="predicted"/>
<dbReference type="InterPro" id="IPR007483">
    <property type="entry name" value="Hamartin"/>
</dbReference>
<dbReference type="EMBL" id="JAACJL010000044">
    <property type="protein sequence ID" value="KAF4614755.1"/>
    <property type="molecule type" value="Genomic_DNA"/>
</dbReference>
<sequence>MPNPALPRQVRSILEGAPDALPLNDLLSRVDDFVLECTASDDADVQIYQLEEDLQSIYQEVVDYSGTQTEIFLAVLYHLAPILPSTSVISWFDLVLRPALRDPKLPTQAVSHAKELIITALQKTNEVYVDKIGDFRKRLVELYLLDAFNEGSNDDALEWADLSEEERAKRTHWKHNLEDILVKFGNERPEDLLNEIDRHFATPSARLQLLTLLNVFTYAPNFASAAKILPNLPLMRSLLLSLFLDNSSTACTLEVTLLVKLLPYFAVNARKELKELLPKLLAILARIMCWKKRRASRDKMPADEEVDVDFEKELERETNPLLTISPDIGWERLEMVFNVATSFPPQSRPYFTTLYYLYPSNLLRFLRNPAQYLHDNNITSPYVESWEQALDQNEIRRRSENLVREHNCHPLLIWRDAVVELTEPEFWSKYDISRIVSEAAMLDVRNLAVGLQGRYHPGDTSTSLQPLPREGPDFDDLPTRFLKPIDLSSGRAVISLQDMINTTVALKSNIDLQVIQPTSQWPQSIFSTTSTAPAEDEESDPVAMAVASFDQDPNNVAQAISGLQREILLLRNDLNFELWLSRENAKHIGRLYQDRILMRTAEAERQGLYNKLRTYRTQVTNLTNELHEQKQQTLNARSKYTEWTGELQNKLKELREEKRNWINEAAHLRQAEKDARALFEAQGKLLGDATKQVFDLSTQRKENQHKVDRLHDYERQIQQLVNVQKLFDADFAKFKDREQDLQDMQSRYRQMEMRTESLEKIQAESEERARDYRRQIQRLEFQLSETRRRAASPQLPFTRQQLDAFQKERKAWQEEKAKLQEENNELQEINEELQSMVEHLKGQVSGQGLMAAPRSPIITATHSHSYQS</sequence>
<feature type="coiled-coil region" evidence="1">
    <location>
        <begin position="734"/>
        <end position="843"/>
    </location>
</feature>
<evidence type="ECO:0008006" key="4">
    <source>
        <dbReference type="Google" id="ProtNLM"/>
    </source>
</evidence>
<evidence type="ECO:0000256" key="1">
    <source>
        <dbReference type="SAM" id="Coils"/>
    </source>
</evidence>
<feature type="coiled-coil region" evidence="1">
    <location>
        <begin position="598"/>
        <end position="671"/>
    </location>
</feature>
<dbReference type="AlphaFoldDB" id="A0A8H4QQ61"/>
<name>A0A8H4QQ61_9AGAR</name>
<reference evidence="2 3" key="1">
    <citation type="submission" date="2019-12" db="EMBL/GenBank/DDBJ databases">
        <authorList>
            <person name="Floudas D."/>
            <person name="Bentzer J."/>
            <person name="Ahren D."/>
            <person name="Johansson T."/>
            <person name="Persson P."/>
            <person name="Tunlid A."/>
        </authorList>
    </citation>
    <scope>NUCLEOTIDE SEQUENCE [LARGE SCALE GENOMIC DNA]</scope>
    <source>
        <strain evidence="2 3">CBS 102.39</strain>
    </source>
</reference>
<organism evidence="2 3">
    <name type="scientific">Agrocybe pediades</name>
    <dbReference type="NCBI Taxonomy" id="84607"/>
    <lineage>
        <taxon>Eukaryota</taxon>
        <taxon>Fungi</taxon>
        <taxon>Dikarya</taxon>
        <taxon>Basidiomycota</taxon>
        <taxon>Agaricomycotina</taxon>
        <taxon>Agaricomycetes</taxon>
        <taxon>Agaricomycetidae</taxon>
        <taxon>Agaricales</taxon>
        <taxon>Agaricineae</taxon>
        <taxon>Strophariaceae</taxon>
        <taxon>Agrocybe</taxon>
    </lineage>
</organism>
<dbReference type="Proteomes" id="UP000521872">
    <property type="component" value="Unassembled WGS sequence"/>
</dbReference>
<keyword evidence="3" id="KW-1185">Reference proteome</keyword>
<evidence type="ECO:0000313" key="2">
    <source>
        <dbReference type="EMBL" id="KAF4614755.1"/>
    </source>
</evidence>
<accession>A0A8H4QQ61</accession>
<comment type="caution">
    <text evidence="2">The sequence shown here is derived from an EMBL/GenBank/DDBJ whole genome shotgun (WGS) entry which is preliminary data.</text>
</comment>
<dbReference type="GO" id="GO:0033596">
    <property type="term" value="C:TSC1-TSC2 complex"/>
    <property type="evidence" value="ECO:0007669"/>
    <property type="project" value="TreeGrafter"/>
</dbReference>
<dbReference type="GO" id="GO:0051726">
    <property type="term" value="P:regulation of cell cycle"/>
    <property type="evidence" value="ECO:0007669"/>
    <property type="project" value="TreeGrafter"/>
</dbReference>
<evidence type="ECO:0000313" key="3">
    <source>
        <dbReference type="Proteomes" id="UP000521872"/>
    </source>
</evidence>
<dbReference type="PANTHER" id="PTHR15154:SF2">
    <property type="entry name" value="HAMARTIN"/>
    <property type="match status" value="1"/>
</dbReference>
<dbReference type="PANTHER" id="PTHR15154">
    <property type="entry name" value="HAMARTIN"/>
    <property type="match status" value="1"/>
</dbReference>